<dbReference type="Pfam" id="PF00111">
    <property type="entry name" value="Fer2"/>
    <property type="match status" value="1"/>
</dbReference>
<evidence type="ECO:0000313" key="8">
    <source>
        <dbReference type="EMBL" id="RCW51121.1"/>
    </source>
</evidence>
<dbReference type="PANTHER" id="PTHR23426:SF65">
    <property type="entry name" value="FERREDOXIN-2, MITOCHONDRIAL"/>
    <property type="match status" value="1"/>
</dbReference>
<reference evidence="8 9" key="1">
    <citation type="submission" date="2018-07" db="EMBL/GenBank/DDBJ databases">
        <title>Genomic Encyclopedia of Type Strains, Phase III (KMG-III): the genomes of soil and plant-associated and newly described type strains.</title>
        <authorList>
            <person name="Whitman W."/>
        </authorList>
    </citation>
    <scope>NUCLEOTIDE SEQUENCE [LARGE SCALE GENOMIC DNA]</scope>
    <source>
        <strain evidence="8 9">CECT 7506</strain>
    </source>
</reference>
<evidence type="ECO:0000313" key="9">
    <source>
        <dbReference type="Proteomes" id="UP000252415"/>
    </source>
</evidence>
<dbReference type="PANTHER" id="PTHR23426">
    <property type="entry name" value="FERREDOXIN/ADRENODOXIN"/>
    <property type="match status" value="1"/>
</dbReference>
<dbReference type="Gene3D" id="3.10.20.30">
    <property type="match status" value="1"/>
</dbReference>
<evidence type="ECO:0000259" key="7">
    <source>
        <dbReference type="PROSITE" id="PS51085"/>
    </source>
</evidence>
<protein>
    <submittedName>
        <fullName evidence="8">2Fe-2S iron-sulfur cluster protein</fullName>
    </submittedName>
</protein>
<name>A0A368W9J9_9BACL</name>
<dbReference type="GO" id="GO:0051537">
    <property type="term" value="F:2 iron, 2 sulfur cluster binding"/>
    <property type="evidence" value="ECO:0007669"/>
    <property type="project" value="UniProtKB-KW"/>
</dbReference>
<dbReference type="InterPro" id="IPR001041">
    <property type="entry name" value="2Fe-2S_ferredoxin-type"/>
</dbReference>
<keyword evidence="3" id="KW-0479">Metal-binding</keyword>
<dbReference type="InterPro" id="IPR001055">
    <property type="entry name" value="Adrenodoxin-like"/>
</dbReference>
<evidence type="ECO:0000256" key="3">
    <source>
        <dbReference type="ARBA" id="ARBA00022723"/>
    </source>
</evidence>
<dbReference type="GO" id="GO:0140647">
    <property type="term" value="P:P450-containing electron transport chain"/>
    <property type="evidence" value="ECO:0007669"/>
    <property type="project" value="InterPro"/>
</dbReference>
<evidence type="ECO:0000256" key="2">
    <source>
        <dbReference type="ARBA" id="ARBA00022714"/>
    </source>
</evidence>
<dbReference type="InterPro" id="IPR036010">
    <property type="entry name" value="2Fe-2S_ferredoxin-like_sf"/>
</dbReference>
<sequence length="115" mass="12741">MNSEVTFWPSGRTVKVKPGTTLLDAARRANIPIRTRCGGKAACFMCKVTVRPESELQPIADNERRKLSGLDGCHIRLACQARVAGKVDVEVPLDPLRAAVERQLARQAEQDDDLW</sequence>
<gene>
    <name evidence="8" type="ORF">DFP97_102315</name>
</gene>
<organism evidence="8 9">
    <name type="scientific">Paenibacillus prosopidis</name>
    <dbReference type="NCBI Taxonomy" id="630520"/>
    <lineage>
        <taxon>Bacteria</taxon>
        <taxon>Bacillati</taxon>
        <taxon>Bacillota</taxon>
        <taxon>Bacilli</taxon>
        <taxon>Bacillales</taxon>
        <taxon>Paenibacillaceae</taxon>
        <taxon>Paenibacillus</taxon>
    </lineage>
</organism>
<dbReference type="AlphaFoldDB" id="A0A368W9J9"/>
<dbReference type="CDD" id="cd00207">
    <property type="entry name" value="fer2"/>
    <property type="match status" value="1"/>
</dbReference>
<keyword evidence="9" id="KW-1185">Reference proteome</keyword>
<dbReference type="PROSITE" id="PS51085">
    <property type="entry name" value="2FE2S_FER_2"/>
    <property type="match status" value="1"/>
</dbReference>
<keyword evidence="5" id="KW-0411">Iron-sulfur</keyword>
<accession>A0A368W9J9</accession>
<keyword evidence="2" id="KW-0001">2Fe-2S</keyword>
<comment type="cofactor">
    <cofactor evidence="6">
        <name>[2Fe-2S] cluster</name>
        <dbReference type="ChEBI" id="CHEBI:190135"/>
    </cofactor>
</comment>
<keyword evidence="4" id="KW-0408">Iron</keyword>
<dbReference type="SUPFAM" id="SSF54292">
    <property type="entry name" value="2Fe-2S ferredoxin-like"/>
    <property type="match status" value="1"/>
</dbReference>
<dbReference type="Proteomes" id="UP000252415">
    <property type="component" value="Unassembled WGS sequence"/>
</dbReference>
<feature type="domain" description="2Fe-2S ferredoxin-type" evidence="7">
    <location>
        <begin position="3"/>
        <end position="97"/>
    </location>
</feature>
<comment type="caution">
    <text evidence="8">The sequence shown here is derived from an EMBL/GenBank/DDBJ whole genome shotgun (WGS) entry which is preliminary data.</text>
</comment>
<comment type="similarity">
    <text evidence="1">Belongs to the adrenodoxin/putidaredoxin family.</text>
</comment>
<evidence type="ECO:0000256" key="6">
    <source>
        <dbReference type="ARBA" id="ARBA00034078"/>
    </source>
</evidence>
<proteinExistence type="inferred from homology"/>
<evidence type="ECO:0000256" key="5">
    <source>
        <dbReference type="ARBA" id="ARBA00023014"/>
    </source>
</evidence>
<dbReference type="EMBL" id="QPJD01000002">
    <property type="protein sequence ID" value="RCW51121.1"/>
    <property type="molecule type" value="Genomic_DNA"/>
</dbReference>
<dbReference type="OrthoDB" id="9810588at2"/>
<dbReference type="GO" id="GO:0046872">
    <property type="term" value="F:metal ion binding"/>
    <property type="evidence" value="ECO:0007669"/>
    <property type="project" value="UniProtKB-KW"/>
</dbReference>
<dbReference type="RefSeq" id="WP_114378617.1">
    <property type="nucleotide sequence ID" value="NZ_QPJD01000002.1"/>
</dbReference>
<evidence type="ECO:0000256" key="4">
    <source>
        <dbReference type="ARBA" id="ARBA00023004"/>
    </source>
</evidence>
<evidence type="ECO:0000256" key="1">
    <source>
        <dbReference type="ARBA" id="ARBA00010914"/>
    </source>
</evidence>
<dbReference type="InterPro" id="IPR012675">
    <property type="entry name" value="Beta-grasp_dom_sf"/>
</dbReference>
<dbReference type="GO" id="GO:0009055">
    <property type="term" value="F:electron transfer activity"/>
    <property type="evidence" value="ECO:0007669"/>
    <property type="project" value="TreeGrafter"/>
</dbReference>